<evidence type="ECO:0000256" key="9">
    <source>
        <dbReference type="PROSITE-ProRule" id="PRU10141"/>
    </source>
</evidence>
<feature type="compositionally biased region" description="Basic and acidic residues" evidence="10">
    <location>
        <begin position="358"/>
        <end position="368"/>
    </location>
</feature>
<dbReference type="RefSeq" id="XP_001437155.1">
    <property type="nucleotide sequence ID" value="XM_001437118.1"/>
</dbReference>
<organism evidence="12 13">
    <name type="scientific">Paramecium tetraurelia</name>
    <dbReference type="NCBI Taxonomy" id="5888"/>
    <lineage>
        <taxon>Eukaryota</taxon>
        <taxon>Sar</taxon>
        <taxon>Alveolata</taxon>
        <taxon>Ciliophora</taxon>
        <taxon>Intramacronucleata</taxon>
        <taxon>Oligohymenophorea</taxon>
        <taxon>Peniculida</taxon>
        <taxon>Parameciidae</taxon>
        <taxon>Paramecium</taxon>
    </lineage>
</organism>
<feature type="domain" description="Protein kinase" evidence="11">
    <location>
        <begin position="4"/>
        <end position="287"/>
    </location>
</feature>
<dbReference type="FunFam" id="1.10.510.10:FF:001072">
    <property type="entry name" value="Uncharacterized protein"/>
    <property type="match status" value="1"/>
</dbReference>
<dbReference type="GO" id="GO:0005524">
    <property type="term" value="F:ATP binding"/>
    <property type="evidence" value="ECO:0007669"/>
    <property type="project" value="UniProtKB-UniRule"/>
</dbReference>
<evidence type="ECO:0000259" key="11">
    <source>
        <dbReference type="PROSITE" id="PS50011"/>
    </source>
</evidence>
<evidence type="ECO:0000256" key="6">
    <source>
        <dbReference type="ARBA" id="ARBA00022840"/>
    </source>
</evidence>
<dbReference type="InterPro" id="IPR017441">
    <property type="entry name" value="Protein_kinase_ATP_BS"/>
</dbReference>
<dbReference type="Gene3D" id="3.30.200.20">
    <property type="entry name" value="Phosphorylase Kinase, domain 1"/>
    <property type="match status" value="1"/>
</dbReference>
<comment type="catalytic activity">
    <reaction evidence="7">
        <text>L-threonyl-[protein] + ATP = O-phospho-L-threonyl-[protein] + ADP + H(+)</text>
        <dbReference type="Rhea" id="RHEA:46608"/>
        <dbReference type="Rhea" id="RHEA-COMP:11060"/>
        <dbReference type="Rhea" id="RHEA-COMP:11605"/>
        <dbReference type="ChEBI" id="CHEBI:15378"/>
        <dbReference type="ChEBI" id="CHEBI:30013"/>
        <dbReference type="ChEBI" id="CHEBI:30616"/>
        <dbReference type="ChEBI" id="CHEBI:61977"/>
        <dbReference type="ChEBI" id="CHEBI:456216"/>
        <dbReference type="EC" id="2.7.11.22"/>
    </reaction>
</comment>
<evidence type="ECO:0000256" key="5">
    <source>
        <dbReference type="ARBA" id="ARBA00022777"/>
    </source>
</evidence>
<name>A0CG41_PARTE</name>
<gene>
    <name evidence="12" type="ORF">GSPATT00038202001</name>
</gene>
<evidence type="ECO:0000256" key="1">
    <source>
        <dbReference type="ARBA" id="ARBA00012425"/>
    </source>
</evidence>
<sequence length="600" mass="70062">MQKYEVLGIIGKGSYGVVLKGQNKETGEIVAIKQYIGSEEDESIKKTILREVKLLKMLNHDYIVKIKEAFRRKGKLYVVLEYVEKNLLELLEEKPNGLDPELARRFIYQLCLAIAYCHSLEILHRDIKPENLLVSDQMVLKVCDFGFARLIPQKQGQLTDYVATRWYRAPELLLGDEYGKGVDIWAIGCIMAELTDGQPLFQGQTEMDQLYLICKLLGPLTSEQREAFLKNPRYVGMKFHEITKPDTIEKKFQSKLSLKAISFIKGLLKMDPNKRMTIFEALEHPYFDGMRDDQYYQFLKELRDKEQIPKDRIQSANKLAAKQTQQTNQQLQQLQLQQQQQQQYQVLSQQKDNLGSNKRADKSNERKTQQKGNNNISVERVNNFVKPAQIRTGEKNTVDFNPMNQPSQESKSMPKKDVNSQLGFLQKNVIIGYQEGQFDNFLQNKMAQNYNYEIPENDLNNSIEGEKKSMNLRARAKKKSVNPDINEDDQTTIIKPKRKEQQQQLFQQQIPSYQVKKKSNQLRQNFYPTDEYSGDEQEVYQSKEILNIQKGQKQQQYNYNIGECRNTQEDQDKNLNIVYNNITYNYNINNSPGWMSKKRN</sequence>
<dbReference type="PANTHER" id="PTHR24055">
    <property type="entry name" value="MITOGEN-ACTIVATED PROTEIN KINASE"/>
    <property type="match status" value="1"/>
</dbReference>
<dbReference type="Gene3D" id="1.10.510.10">
    <property type="entry name" value="Transferase(Phosphotransferase) domain 1"/>
    <property type="match status" value="1"/>
</dbReference>
<dbReference type="InterPro" id="IPR000719">
    <property type="entry name" value="Prot_kinase_dom"/>
</dbReference>
<keyword evidence="2" id="KW-0723">Serine/threonine-protein kinase</keyword>
<accession>A0CG41</accession>
<evidence type="ECO:0000313" key="13">
    <source>
        <dbReference type="Proteomes" id="UP000000600"/>
    </source>
</evidence>
<keyword evidence="5" id="KW-0418">Kinase</keyword>
<reference evidence="12 13" key="1">
    <citation type="journal article" date="2006" name="Nature">
        <title>Global trends of whole-genome duplications revealed by the ciliate Paramecium tetraurelia.</title>
        <authorList>
            <consortium name="Genoscope"/>
            <person name="Aury J.-M."/>
            <person name="Jaillon O."/>
            <person name="Duret L."/>
            <person name="Noel B."/>
            <person name="Jubin C."/>
            <person name="Porcel B.M."/>
            <person name="Segurens B."/>
            <person name="Daubin V."/>
            <person name="Anthouard V."/>
            <person name="Aiach N."/>
            <person name="Arnaiz O."/>
            <person name="Billaut A."/>
            <person name="Beisson J."/>
            <person name="Blanc I."/>
            <person name="Bouhouche K."/>
            <person name="Camara F."/>
            <person name="Duharcourt S."/>
            <person name="Guigo R."/>
            <person name="Gogendeau D."/>
            <person name="Katinka M."/>
            <person name="Keller A.-M."/>
            <person name="Kissmehl R."/>
            <person name="Klotz C."/>
            <person name="Koll F."/>
            <person name="Le Moue A."/>
            <person name="Lepere C."/>
            <person name="Malinsky S."/>
            <person name="Nowacki M."/>
            <person name="Nowak J.K."/>
            <person name="Plattner H."/>
            <person name="Poulain J."/>
            <person name="Ruiz F."/>
            <person name="Serrano V."/>
            <person name="Zagulski M."/>
            <person name="Dessen P."/>
            <person name="Betermier M."/>
            <person name="Weissenbach J."/>
            <person name="Scarpelli C."/>
            <person name="Schachter V."/>
            <person name="Sperling L."/>
            <person name="Meyer E."/>
            <person name="Cohen J."/>
            <person name="Wincker P."/>
        </authorList>
    </citation>
    <scope>NUCLEOTIDE SEQUENCE [LARGE SCALE GENOMIC DNA]</scope>
    <source>
        <strain evidence="12 13">Stock d4-2</strain>
    </source>
</reference>
<dbReference type="SUPFAM" id="SSF56112">
    <property type="entry name" value="Protein kinase-like (PK-like)"/>
    <property type="match status" value="1"/>
</dbReference>
<evidence type="ECO:0000313" key="12">
    <source>
        <dbReference type="EMBL" id="CAK69758.1"/>
    </source>
</evidence>
<dbReference type="HOGENOM" id="CLU_000288_181_16_1"/>
<dbReference type="SMART" id="SM00220">
    <property type="entry name" value="S_TKc"/>
    <property type="match status" value="1"/>
</dbReference>
<dbReference type="PROSITE" id="PS50011">
    <property type="entry name" value="PROTEIN_KINASE_DOM"/>
    <property type="match status" value="1"/>
</dbReference>
<dbReference type="EMBL" id="CT868072">
    <property type="protein sequence ID" value="CAK69758.1"/>
    <property type="molecule type" value="Genomic_DNA"/>
</dbReference>
<keyword evidence="3" id="KW-0808">Transferase</keyword>
<keyword evidence="6 9" id="KW-0067">ATP-binding</keyword>
<dbReference type="GeneID" id="5022940"/>
<dbReference type="PROSITE" id="PS00107">
    <property type="entry name" value="PROTEIN_KINASE_ATP"/>
    <property type="match status" value="1"/>
</dbReference>
<feature type="binding site" evidence="9">
    <location>
        <position position="33"/>
    </location>
    <ligand>
        <name>ATP</name>
        <dbReference type="ChEBI" id="CHEBI:30616"/>
    </ligand>
</feature>
<feature type="region of interest" description="Disordered" evidence="10">
    <location>
        <begin position="347"/>
        <end position="415"/>
    </location>
</feature>
<keyword evidence="13" id="KW-1185">Reference proteome</keyword>
<dbReference type="FunFam" id="3.30.200.20:FF:000049">
    <property type="entry name" value="cyclin-dependent kinase-like 1 isoform X1"/>
    <property type="match status" value="1"/>
</dbReference>
<dbReference type="OMA" id="WMSKKRN"/>
<evidence type="ECO:0000256" key="7">
    <source>
        <dbReference type="ARBA" id="ARBA00047811"/>
    </source>
</evidence>
<dbReference type="InParanoid" id="A0CG41"/>
<dbReference type="InterPro" id="IPR050117">
    <property type="entry name" value="MAPK"/>
</dbReference>
<dbReference type="GO" id="GO:0004672">
    <property type="term" value="F:protein kinase activity"/>
    <property type="evidence" value="ECO:0000318"/>
    <property type="project" value="GO_Central"/>
</dbReference>
<evidence type="ECO:0000256" key="4">
    <source>
        <dbReference type="ARBA" id="ARBA00022741"/>
    </source>
</evidence>
<keyword evidence="4 9" id="KW-0547">Nucleotide-binding</keyword>
<dbReference type="AlphaFoldDB" id="A0CG41"/>
<dbReference type="GO" id="GO:0005634">
    <property type="term" value="C:nucleus"/>
    <property type="evidence" value="ECO:0000318"/>
    <property type="project" value="GO_Central"/>
</dbReference>
<feature type="compositionally biased region" description="Polar residues" evidence="10">
    <location>
        <begin position="398"/>
        <end position="411"/>
    </location>
</feature>
<proteinExistence type="predicted"/>
<dbReference type="GO" id="GO:0004693">
    <property type="term" value="F:cyclin-dependent protein serine/threonine kinase activity"/>
    <property type="evidence" value="ECO:0007669"/>
    <property type="project" value="UniProtKB-EC"/>
</dbReference>
<protein>
    <recommendedName>
        <fullName evidence="1">cyclin-dependent kinase</fullName>
        <ecNumber evidence="1">2.7.11.22</ecNumber>
    </recommendedName>
</protein>
<evidence type="ECO:0000256" key="10">
    <source>
        <dbReference type="SAM" id="MobiDB-lite"/>
    </source>
</evidence>
<evidence type="ECO:0000256" key="2">
    <source>
        <dbReference type="ARBA" id="ARBA00022527"/>
    </source>
</evidence>
<dbReference type="OrthoDB" id="548217at2759"/>
<dbReference type="PROSITE" id="PS00108">
    <property type="entry name" value="PROTEIN_KINASE_ST"/>
    <property type="match status" value="1"/>
</dbReference>
<dbReference type="EC" id="2.7.11.22" evidence="1"/>
<dbReference type="Proteomes" id="UP000000600">
    <property type="component" value="Unassembled WGS sequence"/>
</dbReference>
<dbReference type="Pfam" id="PF00069">
    <property type="entry name" value="Pkinase"/>
    <property type="match status" value="1"/>
</dbReference>
<dbReference type="InterPro" id="IPR011009">
    <property type="entry name" value="Kinase-like_dom_sf"/>
</dbReference>
<evidence type="ECO:0000256" key="8">
    <source>
        <dbReference type="ARBA" id="ARBA00048367"/>
    </source>
</evidence>
<evidence type="ECO:0000256" key="3">
    <source>
        <dbReference type="ARBA" id="ARBA00022679"/>
    </source>
</evidence>
<dbReference type="eggNOG" id="KOG0593">
    <property type="taxonomic scope" value="Eukaryota"/>
</dbReference>
<comment type="catalytic activity">
    <reaction evidence="8">
        <text>L-seryl-[protein] + ATP = O-phospho-L-seryl-[protein] + ADP + H(+)</text>
        <dbReference type="Rhea" id="RHEA:17989"/>
        <dbReference type="Rhea" id="RHEA-COMP:9863"/>
        <dbReference type="Rhea" id="RHEA-COMP:11604"/>
        <dbReference type="ChEBI" id="CHEBI:15378"/>
        <dbReference type="ChEBI" id="CHEBI:29999"/>
        <dbReference type="ChEBI" id="CHEBI:30616"/>
        <dbReference type="ChEBI" id="CHEBI:83421"/>
        <dbReference type="ChEBI" id="CHEBI:456216"/>
        <dbReference type="EC" id="2.7.11.22"/>
    </reaction>
</comment>
<dbReference type="KEGG" id="ptm:GSPATT00038202001"/>
<dbReference type="InterPro" id="IPR008271">
    <property type="entry name" value="Ser/Thr_kinase_AS"/>
</dbReference>